<dbReference type="Gramene" id="TraesMAC6D03G03705780.1">
    <property type="protein sequence ID" value="TraesMAC6D03G03705780.1"/>
    <property type="gene ID" value="TraesMAC6D03G03705780"/>
</dbReference>
<dbReference type="Gramene" id="TraesJUL6D03G03740190.1">
    <property type="protein sequence ID" value="TraesJUL6D03G03740190.1"/>
    <property type="gene ID" value="TraesJUL6D03G03740190"/>
</dbReference>
<dbReference type="Gramene" id="TraesLDM6D03G03710920.1">
    <property type="protein sequence ID" value="TraesLDM6D03G03710920.1"/>
    <property type="gene ID" value="TraesLDM6D03G03710920"/>
</dbReference>
<dbReference type="Gramene" id="TraesCS6D03G0399400.1">
    <property type="protein sequence ID" value="TraesCS6D03G0399400.1.CDS"/>
    <property type="gene ID" value="TraesCS6D03G0399400"/>
</dbReference>
<dbReference type="Gramene" id="TraesSYM6D03G03654640.1">
    <property type="protein sequence ID" value="TraesSYM6D03G03654640.1"/>
    <property type="gene ID" value="TraesSYM6D03G03654640"/>
</dbReference>
<dbReference type="PANTHER" id="PTHR48215">
    <property type="match status" value="1"/>
</dbReference>
<feature type="region of interest" description="Disordered" evidence="1">
    <location>
        <begin position="47"/>
        <end position="75"/>
    </location>
</feature>
<reference evidence="2" key="2">
    <citation type="submission" date="2018-10" db="UniProtKB">
        <authorList>
            <consortium name="EnsemblPlants"/>
        </authorList>
    </citation>
    <scope>IDENTIFICATION</scope>
</reference>
<dbReference type="Proteomes" id="UP000019116">
    <property type="component" value="Chromosome 6D"/>
</dbReference>
<evidence type="ECO:0000256" key="1">
    <source>
        <dbReference type="SAM" id="MobiDB-lite"/>
    </source>
</evidence>
<reference evidence="2" key="1">
    <citation type="submission" date="2018-08" db="EMBL/GenBank/DDBJ databases">
        <authorList>
            <person name="Rossello M."/>
        </authorList>
    </citation>
    <scope>NUCLEOTIDE SEQUENCE [LARGE SCALE GENOMIC DNA]</scope>
    <source>
        <strain evidence="2">cv. Chinese Spring</strain>
    </source>
</reference>
<accession>A0A3B6QGR4</accession>
<name>A0A3B6QGR4_WHEAT</name>
<dbReference type="Gramene" id="TraesJAG6D03G03690380.1">
    <property type="protein sequence ID" value="TraesJAG6D03G03690380.1"/>
    <property type="gene ID" value="TraesJAG6D03G03690380"/>
</dbReference>
<dbReference type="PANTHER" id="PTHR48215:SF1">
    <property type="match status" value="1"/>
</dbReference>
<dbReference type="Gramene" id="TraesNOR6D03G03747740.1">
    <property type="protein sequence ID" value="TraesNOR6D03G03747740.1"/>
    <property type="gene ID" value="TraesNOR6D03G03747740"/>
</dbReference>
<evidence type="ECO:0000313" key="3">
    <source>
        <dbReference type="Proteomes" id="UP000019116"/>
    </source>
</evidence>
<dbReference type="Gramene" id="TraesLAC6D03G03657970.1">
    <property type="protein sequence ID" value="TraesLAC6D03G03657970.1"/>
    <property type="gene ID" value="TraesLAC6D03G03657970"/>
</dbReference>
<dbReference type="Gramene" id="TraesARI6D03G03671150.1">
    <property type="protein sequence ID" value="TraesARI6D03G03671150.1"/>
    <property type="gene ID" value="TraesARI6D03G03671150"/>
</dbReference>
<organism evidence="2">
    <name type="scientific">Triticum aestivum</name>
    <name type="common">Wheat</name>
    <dbReference type="NCBI Taxonomy" id="4565"/>
    <lineage>
        <taxon>Eukaryota</taxon>
        <taxon>Viridiplantae</taxon>
        <taxon>Streptophyta</taxon>
        <taxon>Embryophyta</taxon>
        <taxon>Tracheophyta</taxon>
        <taxon>Spermatophyta</taxon>
        <taxon>Magnoliopsida</taxon>
        <taxon>Liliopsida</taxon>
        <taxon>Poales</taxon>
        <taxon>Poaceae</taxon>
        <taxon>BOP clade</taxon>
        <taxon>Pooideae</taxon>
        <taxon>Triticodae</taxon>
        <taxon>Triticeae</taxon>
        <taxon>Triticinae</taxon>
        <taxon>Triticum</taxon>
    </lineage>
</organism>
<keyword evidence="3" id="KW-1185">Reference proteome</keyword>
<evidence type="ECO:0000313" key="2">
    <source>
        <dbReference type="EnsemblPlants" id="TraesCS6D02G176100.1"/>
    </source>
</evidence>
<dbReference type="AlphaFoldDB" id="A0A3B6QGR4"/>
<dbReference type="EnsemblPlants" id="TraesCS6D02G176100.1">
    <property type="protein sequence ID" value="TraesCS6D02G176100.1"/>
    <property type="gene ID" value="TraesCS6D02G176100"/>
</dbReference>
<dbReference type="Gramene" id="TraesSTA6D03G03701140.1">
    <property type="protein sequence ID" value="TraesSTA6D03G03701140.1"/>
    <property type="gene ID" value="TraesSTA6D03G03701140"/>
</dbReference>
<sequence>MDKVGKTDSHFSIEKMGSFFVSTKKESLENAPNPFVGPCIVSDPNLPGASPLQASEVGEPYEGQLSPAVQRGLSC</sequence>
<proteinExistence type="predicted"/>
<dbReference type="Gramene" id="TraesCS6D02G176100.1">
    <property type="protein sequence ID" value="TraesCS6D02G176100.1"/>
    <property type="gene ID" value="TraesCS6D02G176100"/>
</dbReference>
<protein>
    <submittedName>
        <fullName evidence="2">Uncharacterized protein</fullName>
    </submittedName>
</protein>
<dbReference type="Gramene" id="TraesRN6D0100429700.1">
    <property type="protein sequence ID" value="TraesRN6D0100429700.1"/>
    <property type="gene ID" value="TraesRN6D0100429700"/>
</dbReference>